<gene>
    <name evidence="6" type="ORF">CUNI_LOCUS11274</name>
</gene>
<name>A0A8S3ZF70_9EUPU</name>
<evidence type="ECO:0000256" key="2">
    <source>
        <dbReference type="ARBA" id="ARBA00021776"/>
    </source>
</evidence>
<dbReference type="PANTHER" id="PTHR21192:SF2">
    <property type="entry name" value="NADH DEHYDROGENASE [UBIQUINONE] 1 ALPHA SUBCOMPLEX ASSEMBLY FACTOR 3"/>
    <property type="match status" value="1"/>
</dbReference>
<dbReference type="InterPro" id="IPR036748">
    <property type="entry name" value="MTH938-like_sf"/>
</dbReference>
<evidence type="ECO:0000256" key="1">
    <source>
        <dbReference type="ARBA" id="ARBA00004173"/>
    </source>
</evidence>
<organism evidence="6 7">
    <name type="scientific">Candidula unifasciata</name>
    <dbReference type="NCBI Taxonomy" id="100452"/>
    <lineage>
        <taxon>Eukaryota</taxon>
        <taxon>Metazoa</taxon>
        <taxon>Spiralia</taxon>
        <taxon>Lophotrochozoa</taxon>
        <taxon>Mollusca</taxon>
        <taxon>Gastropoda</taxon>
        <taxon>Heterobranchia</taxon>
        <taxon>Euthyneura</taxon>
        <taxon>Panpulmonata</taxon>
        <taxon>Eupulmonata</taxon>
        <taxon>Stylommatophora</taxon>
        <taxon>Helicina</taxon>
        <taxon>Helicoidea</taxon>
        <taxon>Geomitridae</taxon>
        <taxon>Candidula</taxon>
    </lineage>
</organism>
<dbReference type="Gene3D" id="3.40.1230.10">
    <property type="entry name" value="MTH938-like"/>
    <property type="match status" value="1"/>
</dbReference>
<evidence type="ECO:0000256" key="5">
    <source>
        <dbReference type="SAM" id="MobiDB-lite"/>
    </source>
</evidence>
<dbReference type="GO" id="GO:0005743">
    <property type="term" value="C:mitochondrial inner membrane"/>
    <property type="evidence" value="ECO:0007669"/>
    <property type="project" value="TreeGrafter"/>
</dbReference>
<sequence length="230" mass="26089">MIPQKVTRFLSRKVLKYSRVSVRHHNFDGETPQKTHMSMVVREDESHNYVVSYSNIGFRFSTGLRAIGPCALFPRLVLHWNVWSATEITPESLALFCMLEPKLDILVIGKGDEDAKVDNKVFRHLKSKNISVEILPTEQACATFNFLNIDRRAVAAALIPPTNVVDEIDESLSSLKFQDAPSLEDKIDKEVGELMESFKGKSTLQILADHKTKRKQHSDNVPPDDKKTEK</sequence>
<dbReference type="EMBL" id="CAJHNH020002139">
    <property type="protein sequence ID" value="CAG5125716.1"/>
    <property type="molecule type" value="Genomic_DNA"/>
</dbReference>
<dbReference type="CDD" id="cd05125">
    <property type="entry name" value="Mth938_2P1-like"/>
    <property type="match status" value="1"/>
</dbReference>
<comment type="caution">
    <text evidence="6">The sequence shown here is derived from an EMBL/GenBank/DDBJ whole genome shotgun (WGS) entry which is preliminary data.</text>
</comment>
<dbReference type="Pfam" id="PF04430">
    <property type="entry name" value="DUF498"/>
    <property type="match status" value="1"/>
</dbReference>
<comment type="subcellular location">
    <subcellularLocation>
        <location evidence="1">Mitochondrion</location>
    </subcellularLocation>
</comment>
<evidence type="ECO:0000313" key="6">
    <source>
        <dbReference type="EMBL" id="CAG5125716.1"/>
    </source>
</evidence>
<protein>
    <recommendedName>
        <fullName evidence="2">NADH dehydrogenase [ubiquinone] 1 alpha subcomplex assembly factor 3</fullName>
    </recommendedName>
</protein>
<keyword evidence="3" id="KW-0496">Mitochondrion</keyword>
<keyword evidence="7" id="KW-1185">Reference proteome</keyword>
<dbReference type="PANTHER" id="PTHR21192">
    <property type="entry name" value="NUCLEAR PROTEIN E3-3"/>
    <property type="match status" value="1"/>
</dbReference>
<accession>A0A8S3ZF70</accession>
<dbReference type="Proteomes" id="UP000678393">
    <property type="component" value="Unassembled WGS sequence"/>
</dbReference>
<dbReference type="AlphaFoldDB" id="A0A8S3ZF70"/>
<evidence type="ECO:0000256" key="3">
    <source>
        <dbReference type="ARBA" id="ARBA00023128"/>
    </source>
</evidence>
<evidence type="ECO:0000313" key="7">
    <source>
        <dbReference type="Proteomes" id="UP000678393"/>
    </source>
</evidence>
<dbReference type="InterPro" id="IPR007523">
    <property type="entry name" value="NDUFAF3/AAMDC"/>
</dbReference>
<comment type="similarity">
    <text evidence="4">Belongs to the NDUFAF3 family.</text>
</comment>
<dbReference type="InterPro" id="IPR034095">
    <property type="entry name" value="NDUF3"/>
</dbReference>
<proteinExistence type="inferred from homology"/>
<evidence type="ECO:0000256" key="4">
    <source>
        <dbReference type="ARBA" id="ARBA00049984"/>
    </source>
</evidence>
<feature type="region of interest" description="Disordered" evidence="5">
    <location>
        <begin position="208"/>
        <end position="230"/>
    </location>
</feature>
<dbReference type="SUPFAM" id="SSF64076">
    <property type="entry name" value="MTH938-like"/>
    <property type="match status" value="1"/>
</dbReference>
<dbReference type="GO" id="GO:0032981">
    <property type="term" value="P:mitochondrial respiratory chain complex I assembly"/>
    <property type="evidence" value="ECO:0007669"/>
    <property type="project" value="InterPro"/>
</dbReference>
<dbReference type="OrthoDB" id="20681at2759"/>
<reference evidence="6" key="1">
    <citation type="submission" date="2021-04" db="EMBL/GenBank/DDBJ databases">
        <authorList>
            <consortium name="Molecular Ecology Group"/>
        </authorList>
    </citation>
    <scope>NUCLEOTIDE SEQUENCE</scope>
</reference>